<sequence>MMFKELHPSLRNAMYVVLISFTALVAATFYTIRLTYKNFEPVMDKNYYEIGLNYEKAIENQKELLKEGYLIKTNWDNQILLPMGESEISVQLEKNGTQTNSSAKTMTVFLERNATTKNTARYDLKPTPNGFVGKIPLLEKGTWNLRLVADIDGKSFEREGKISIK</sequence>
<accession>A0AAW5VJV4</accession>
<keyword evidence="1" id="KW-0472">Membrane</keyword>
<feature type="transmembrane region" description="Helical" evidence="1">
    <location>
        <begin position="12"/>
        <end position="32"/>
    </location>
</feature>
<proteinExistence type="predicted"/>
<reference evidence="2" key="1">
    <citation type="submission" date="2022-06" db="EMBL/GenBank/DDBJ databases">
        <title>Leptospira isolates from biofilms formed at urban environments.</title>
        <authorList>
            <person name="Ribeiro P.S."/>
            <person name="Sousa T."/>
            <person name="Carvalho N."/>
            <person name="Aburjaile F."/>
            <person name="Neves F."/>
            <person name="Oliveira D."/>
            <person name="Blanco L."/>
            <person name="Lima J."/>
            <person name="Costa F."/>
            <person name="Brenig B."/>
            <person name="Soares S."/>
            <person name="Ramos R."/>
            <person name="Goes-Neto A."/>
            <person name="Matiuzzi M."/>
            <person name="Azevedo V."/>
            <person name="Ristow P."/>
        </authorList>
    </citation>
    <scope>NUCLEOTIDE SEQUENCE</scope>
    <source>
        <strain evidence="2">VSF20</strain>
    </source>
</reference>
<dbReference type="Pfam" id="PF05751">
    <property type="entry name" value="FixH"/>
    <property type="match status" value="1"/>
</dbReference>
<dbReference type="AlphaFoldDB" id="A0AAW5VJV4"/>
<keyword evidence="1" id="KW-0812">Transmembrane</keyword>
<comment type="caution">
    <text evidence="2">The sequence shown here is derived from an EMBL/GenBank/DDBJ whole genome shotgun (WGS) entry which is preliminary data.</text>
</comment>
<evidence type="ECO:0000256" key="1">
    <source>
        <dbReference type="SAM" id="Phobius"/>
    </source>
</evidence>
<dbReference type="InterPro" id="IPR008620">
    <property type="entry name" value="FixH"/>
</dbReference>
<evidence type="ECO:0000313" key="2">
    <source>
        <dbReference type="EMBL" id="MCW7530415.1"/>
    </source>
</evidence>
<evidence type="ECO:0000313" key="3">
    <source>
        <dbReference type="Proteomes" id="UP001208540"/>
    </source>
</evidence>
<name>A0AAW5VJV4_9LEPT</name>
<dbReference type="Proteomes" id="UP001208540">
    <property type="component" value="Unassembled WGS sequence"/>
</dbReference>
<dbReference type="RefSeq" id="WP_265351798.1">
    <property type="nucleotide sequence ID" value="NZ_JAMQPL010000003.1"/>
</dbReference>
<keyword evidence="1" id="KW-1133">Transmembrane helix</keyword>
<dbReference type="EMBL" id="JAMQPL010000003">
    <property type="protein sequence ID" value="MCW7530415.1"/>
    <property type="molecule type" value="Genomic_DNA"/>
</dbReference>
<organism evidence="2 3">
    <name type="scientific">Leptospira soteropolitanensis</name>
    <dbReference type="NCBI Taxonomy" id="2950025"/>
    <lineage>
        <taxon>Bacteria</taxon>
        <taxon>Pseudomonadati</taxon>
        <taxon>Spirochaetota</taxon>
        <taxon>Spirochaetia</taxon>
        <taxon>Leptospirales</taxon>
        <taxon>Leptospiraceae</taxon>
        <taxon>Leptospira</taxon>
    </lineage>
</organism>
<protein>
    <submittedName>
        <fullName evidence="2">FixH family protein</fullName>
    </submittedName>
</protein>
<gene>
    <name evidence="2" type="ORF">ND862_09350</name>
</gene>